<dbReference type="Gene3D" id="2.60.120.260">
    <property type="entry name" value="Galactose-binding domain-like"/>
    <property type="match status" value="1"/>
</dbReference>
<dbReference type="OrthoDB" id="5983125at2759"/>
<proteinExistence type="predicted"/>
<dbReference type="KEGG" id="epa:114576407"/>
<accession>A0A913YUR7</accession>
<keyword evidence="4" id="KW-1185">Reference proteome</keyword>
<dbReference type="EnsemblMetazoa" id="XM_028663007.1">
    <property type="protein sequence ID" value="XP_028518808.1"/>
    <property type="gene ID" value="LOC114576407"/>
</dbReference>
<evidence type="ECO:0000313" key="3">
    <source>
        <dbReference type="EnsemblMetazoa" id="XP_028518808.1"/>
    </source>
</evidence>
<evidence type="ECO:0000259" key="2">
    <source>
        <dbReference type="PROSITE" id="PS50022"/>
    </source>
</evidence>
<dbReference type="SUPFAM" id="SSF49785">
    <property type="entry name" value="Galactose-binding domain-like"/>
    <property type="match status" value="1"/>
</dbReference>
<reference evidence="3" key="1">
    <citation type="submission" date="2022-11" db="UniProtKB">
        <authorList>
            <consortium name="EnsemblMetazoa"/>
        </authorList>
    </citation>
    <scope>IDENTIFICATION</scope>
</reference>
<feature type="signal peptide" evidence="1">
    <location>
        <begin position="1"/>
        <end position="34"/>
    </location>
</feature>
<feature type="chain" id="PRO_5037563943" description="F5/8 type C domain-containing protein" evidence="1">
    <location>
        <begin position="35"/>
        <end position="171"/>
    </location>
</feature>
<dbReference type="PANTHER" id="PTHR24543">
    <property type="entry name" value="MULTICOPPER OXIDASE-RELATED"/>
    <property type="match status" value="1"/>
</dbReference>
<keyword evidence="1" id="KW-0732">Signal</keyword>
<evidence type="ECO:0000256" key="1">
    <source>
        <dbReference type="SAM" id="SignalP"/>
    </source>
</evidence>
<dbReference type="GeneID" id="114576407"/>
<dbReference type="PROSITE" id="PS50022">
    <property type="entry name" value="FA58C_3"/>
    <property type="match status" value="1"/>
</dbReference>
<name>A0A913YUR7_EXADI</name>
<dbReference type="AlphaFoldDB" id="A0A913YUR7"/>
<dbReference type="Pfam" id="PF00754">
    <property type="entry name" value="F5_F8_type_C"/>
    <property type="match status" value="1"/>
</dbReference>
<dbReference type="Proteomes" id="UP000887567">
    <property type="component" value="Unplaced"/>
</dbReference>
<protein>
    <recommendedName>
        <fullName evidence="2">F5/8 type C domain-containing protein</fullName>
    </recommendedName>
</protein>
<dbReference type="InterPro" id="IPR000421">
    <property type="entry name" value="FA58C"/>
</dbReference>
<evidence type="ECO:0000313" key="4">
    <source>
        <dbReference type="Proteomes" id="UP000887567"/>
    </source>
</evidence>
<organism evidence="3 4">
    <name type="scientific">Exaiptasia diaphana</name>
    <name type="common">Tropical sea anemone</name>
    <name type="synonym">Aiptasia pulchella</name>
    <dbReference type="NCBI Taxonomy" id="2652724"/>
    <lineage>
        <taxon>Eukaryota</taxon>
        <taxon>Metazoa</taxon>
        <taxon>Cnidaria</taxon>
        <taxon>Anthozoa</taxon>
        <taxon>Hexacorallia</taxon>
        <taxon>Actiniaria</taxon>
        <taxon>Aiptasiidae</taxon>
        <taxon>Exaiptasia</taxon>
    </lineage>
</organism>
<feature type="domain" description="F5/8 type C" evidence="2">
    <location>
        <begin position="37"/>
        <end position="171"/>
    </location>
</feature>
<sequence length="171" mass="19316">MSSIIMEAKTLKFQLFLSAILLNTIFLCTAPTQGTSCEDTSIGIEARGIIPDSSFTASSTYDYRYKPYFARIGDTRGHGWDQGDPQNDNYQYLQIDLGFDYFVCAIATKAGRIGGWGEYVKTYKITMSNDKQKWTPYKEDGRDKVSYQKFIMGLKPVTTQARRLRGFGGFA</sequence>
<dbReference type="RefSeq" id="XP_028518808.1">
    <property type="nucleotide sequence ID" value="XM_028663007.1"/>
</dbReference>
<dbReference type="InterPro" id="IPR008979">
    <property type="entry name" value="Galactose-bd-like_sf"/>
</dbReference>